<evidence type="ECO:0000256" key="2">
    <source>
        <dbReference type="SAM" id="MobiDB-lite"/>
    </source>
</evidence>
<dbReference type="EMBL" id="CP006935">
    <property type="protein sequence ID" value="AHC40190.1"/>
    <property type="molecule type" value="Genomic_DNA"/>
</dbReference>
<feature type="region of interest" description="Disordered" evidence="2">
    <location>
        <begin position="1"/>
        <end position="31"/>
    </location>
</feature>
<comment type="similarity">
    <text evidence="1">Belongs to the MG307/MG309/MG338 family.</text>
</comment>
<sequence length="221" mass="25574">MFKEFLKLNSPDNKNYSSEDAGSSPAPAPAATRKKFVEGAFFSENQKRKLTKNDDILEILRRVRKKDKLLKYFDETNNSLRNVLGDKAESLESLTIDELIKALKGKFNGILQVAEGQQNQNDEIKDLYKLFNRFSGYIYSSKGQEKSPYVFSETQEGTEEKKYYIGFVYQINQFDFQKEGITEFTKDLSENTLHTLISLLASNKEIRDWIYNSEIIKQLSI</sequence>
<evidence type="ECO:0000313" key="4">
    <source>
        <dbReference type="Proteomes" id="UP000018745"/>
    </source>
</evidence>
<gene>
    <name evidence="3" type="ORF">OVS_01295</name>
</gene>
<keyword evidence="4" id="KW-1185">Reference proteome</keyword>
<dbReference type="Pfam" id="PF12506">
    <property type="entry name" value="DUF3713"/>
    <property type="match status" value="1"/>
</dbReference>
<accession>A0ABM5P1Q1</accession>
<proteinExistence type="inferred from homology"/>
<name>A0ABM5P1Q1_9MOLU</name>
<organism evidence="3 4">
    <name type="scientific">Mycoplasma ovis str. Michigan</name>
    <dbReference type="NCBI Taxonomy" id="1415773"/>
    <lineage>
        <taxon>Bacteria</taxon>
        <taxon>Bacillati</taxon>
        <taxon>Mycoplasmatota</taxon>
        <taxon>Mollicutes</taxon>
        <taxon>Mycoplasmataceae</taxon>
        <taxon>Mycoplasma</taxon>
    </lineage>
</organism>
<protein>
    <submittedName>
        <fullName evidence="3">Uncharacterized protein</fullName>
    </submittedName>
</protein>
<dbReference type="Proteomes" id="UP000018745">
    <property type="component" value="Chromosome"/>
</dbReference>
<feature type="compositionally biased region" description="Polar residues" evidence="2">
    <location>
        <begin position="10"/>
        <end position="21"/>
    </location>
</feature>
<reference evidence="3 4" key="1">
    <citation type="journal article" date="2014" name="Genome Announc.">
        <title>Complete Genome Sequence of Mycoplasma ovis Strain Michigan, a Hemoplasma of Sheep with Two Distinct 16S rRNA Genes.</title>
        <authorList>
            <person name="Deshuillers P.L."/>
            <person name="Santos A.P."/>
            <person name="do Nascimento N.C."/>
            <person name="Hampel J.A."/>
            <person name="Bergin I.L."/>
            <person name="Dyson M.C."/>
            <person name="Messick J.B."/>
        </authorList>
    </citation>
    <scope>NUCLEOTIDE SEQUENCE [LARGE SCALE GENOMIC DNA]</scope>
    <source>
        <strain evidence="3 4">Michigan</strain>
    </source>
</reference>
<dbReference type="InterPro" id="IPR022186">
    <property type="entry name" value="DUF3713"/>
</dbReference>
<evidence type="ECO:0000256" key="1">
    <source>
        <dbReference type="ARBA" id="ARBA00010828"/>
    </source>
</evidence>
<evidence type="ECO:0000313" key="3">
    <source>
        <dbReference type="EMBL" id="AHC40190.1"/>
    </source>
</evidence>